<evidence type="ECO:0000313" key="1">
    <source>
        <dbReference type="EMBL" id="MPM37477.1"/>
    </source>
</evidence>
<gene>
    <name evidence="1" type="ORF">SDC9_84094</name>
</gene>
<reference evidence="1" key="1">
    <citation type="submission" date="2019-08" db="EMBL/GenBank/DDBJ databases">
        <authorList>
            <person name="Kucharzyk K."/>
            <person name="Murdoch R.W."/>
            <person name="Higgins S."/>
            <person name="Loffler F."/>
        </authorList>
    </citation>
    <scope>NUCLEOTIDE SEQUENCE</scope>
</reference>
<sequence>MVGDGKYGINREDARAGYDHQALCAYYLKLLPEQGDLLYYLGGRELTVVADDRFTM</sequence>
<comment type="caution">
    <text evidence="1">The sequence shown here is derived from an EMBL/GenBank/DDBJ whole genome shotgun (WGS) entry which is preliminary data.</text>
</comment>
<dbReference type="AlphaFoldDB" id="A0A644Z9Y1"/>
<proteinExistence type="predicted"/>
<dbReference type="EMBL" id="VSSQ01007961">
    <property type="protein sequence ID" value="MPM37477.1"/>
    <property type="molecule type" value="Genomic_DNA"/>
</dbReference>
<name>A0A644Z9Y1_9ZZZZ</name>
<organism evidence="1">
    <name type="scientific">bioreactor metagenome</name>
    <dbReference type="NCBI Taxonomy" id="1076179"/>
    <lineage>
        <taxon>unclassified sequences</taxon>
        <taxon>metagenomes</taxon>
        <taxon>ecological metagenomes</taxon>
    </lineage>
</organism>
<protein>
    <submittedName>
        <fullName evidence="1">Uncharacterized protein</fullName>
    </submittedName>
</protein>
<accession>A0A644Z9Y1</accession>